<dbReference type="EMBL" id="JAGKQM010000009">
    <property type="protein sequence ID" value="KAH0909254.1"/>
    <property type="molecule type" value="Genomic_DNA"/>
</dbReference>
<proteinExistence type="predicted"/>
<protein>
    <submittedName>
        <fullName evidence="1">Uncharacterized protein</fullName>
    </submittedName>
</protein>
<reference evidence="1 2" key="1">
    <citation type="submission" date="2021-05" db="EMBL/GenBank/DDBJ databases">
        <title>Genome Assembly of Synthetic Allotetraploid Brassica napus Reveals Homoeologous Exchanges between Subgenomes.</title>
        <authorList>
            <person name="Davis J.T."/>
        </authorList>
    </citation>
    <scope>NUCLEOTIDE SEQUENCE [LARGE SCALE GENOMIC DNA]</scope>
    <source>
        <strain evidence="2">cv. Da-Ae</strain>
        <tissue evidence="1">Seedling</tissue>
    </source>
</reference>
<evidence type="ECO:0000313" key="2">
    <source>
        <dbReference type="Proteomes" id="UP000824890"/>
    </source>
</evidence>
<keyword evidence="2" id="KW-1185">Reference proteome</keyword>
<organism evidence="1 2">
    <name type="scientific">Brassica napus</name>
    <name type="common">Rape</name>
    <dbReference type="NCBI Taxonomy" id="3708"/>
    <lineage>
        <taxon>Eukaryota</taxon>
        <taxon>Viridiplantae</taxon>
        <taxon>Streptophyta</taxon>
        <taxon>Embryophyta</taxon>
        <taxon>Tracheophyta</taxon>
        <taxon>Spermatophyta</taxon>
        <taxon>Magnoliopsida</taxon>
        <taxon>eudicotyledons</taxon>
        <taxon>Gunneridae</taxon>
        <taxon>Pentapetalae</taxon>
        <taxon>rosids</taxon>
        <taxon>malvids</taxon>
        <taxon>Brassicales</taxon>
        <taxon>Brassicaceae</taxon>
        <taxon>Brassiceae</taxon>
        <taxon>Brassica</taxon>
    </lineage>
</organism>
<comment type="caution">
    <text evidence="1">The sequence shown here is derived from an EMBL/GenBank/DDBJ whole genome shotgun (WGS) entry which is preliminary data.</text>
</comment>
<name>A0ABQ8BWY0_BRANA</name>
<evidence type="ECO:0000313" key="1">
    <source>
        <dbReference type="EMBL" id="KAH0909254.1"/>
    </source>
</evidence>
<dbReference type="Proteomes" id="UP000824890">
    <property type="component" value="Unassembled WGS sequence"/>
</dbReference>
<accession>A0ABQ8BWY0</accession>
<gene>
    <name evidence="1" type="ORF">HID58_032575</name>
</gene>
<sequence>MRRYSTCFRDFAVEHESNPVLKSAEHVESTSNEALQAASETCSNALPEPYCSLVLEALPYEIGSDGLCVQDGGEPYILQVQTKDESTPPSIDSESLHYVPKMVNKEFLRDKTRKHMRKQRLSPKFWQFKYKKRITLSINSELLGLAMVNEMRVGWLQKRQKLLLLKHKLRMDDILGEKINGMGSVANDVSGSDALVRITGNGENENADVSLRQTENEPTTLKLLCVHQLCDQNSERVTSKKKNKRYPKTWNFKYKDEETDFQNVEMTKGMDSATYEILDALSSIVRSDGAVVDNWRYVSPRKKWSQSSIGSQRILSSGRQSLARRRGHTVQWEHHNQGKFDVAGSFKFTQRSYVFEKLNDLPLNPLVWYFAMVVKEDYFAVWHCWKERKRLQIRGRSIHFSPANRTMKIMGLEIKALGVKQVVAKSLHKCVCFGVAVMFGNSSMALVNAETLLPSASWWTLRQHFSDVWYKWRTKISKNGVLRWFEHWGCRKIAFTWLAFRSMNSSSLVALGPDSDQKRAYIHMIRQLQLSSWRCKVNTPLVTSIVWHRWKTKDHVFLSC</sequence>